<protein>
    <submittedName>
        <fullName evidence="1">Phosphonate C-P lyase system protein PhnG</fullName>
    </submittedName>
</protein>
<comment type="caution">
    <text evidence="1">The sequence shown here is derived from an EMBL/GenBank/DDBJ whole genome shotgun (WGS) entry which is preliminary data.</text>
</comment>
<reference evidence="2" key="1">
    <citation type="journal article" date="2019" name="Int. J. Syst. Evol. Microbiol.">
        <title>The Global Catalogue of Microorganisms (GCM) 10K type strain sequencing project: providing services to taxonomists for standard genome sequencing and annotation.</title>
        <authorList>
            <consortium name="The Broad Institute Genomics Platform"/>
            <consortium name="The Broad Institute Genome Sequencing Center for Infectious Disease"/>
            <person name="Wu L."/>
            <person name="Ma J."/>
        </authorList>
    </citation>
    <scope>NUCLEOTIDE SEQUENCE [LARGE SCALE GENOMIC DNA]</scope>
    <source>
        <strain evidence="2">CGMCC 1.10363</strain>
    </source>
</reference>
<keyword evidence="2" id="KW-1185">Reference proteome</keyword>
<dbReference type="Pfam" id="PF06754">
    <property type="entry name" value="PhnG"/>
    <property type="match status" value="1"/>
</dbReference>
<name>A0ABV8QAI6_9MICO</name>
<sequence length="166" mass="18201">MTQQTVAAGRESLADGERQRQRWMHALAMAETDVLAGAWQQWAPKPEVEAIRGPEAGLVMVRSRVDAGGAKFNLGEATVTRATVRLHGEPLAADVLGTAYVLGTDLEHARLAAIFDGLLADDAQRQRVLSEVVTPLEEQQLARDEARRADSRSTLVDFFTVSREHE</sequence>
<evidence type="ECO:0000313" key="2">
    <source>
        <dbReference type="Proteomes" id="UP001595900"/>
    </source>
</evidence>
<organism evidence="1 2">
    <name type="scientific">Gryllotalpicola reticulitermitis</name>
    <dbReference type="NCBI Taxonomy" id="1184153"/>
    <lineage>
        <taxon>Bacteria</taxon>
        <taxon>Bacillati</taxon>
        <taxon>Actinomycetota</taxon>
        <taxon>Actinomycetes</taxon>
        <taxon>Micrococcales</taxon>
        <taxon>Microbacteriaceae</taxon>
        <taxon>Gryllotalpicola</taxon>
    </lineage>
</organism>
<dbReference type="EMBL" id="JBHSCN010000005">
    <property type="protein sequence ID" value="MFC4244239.1"/>
    <property type="molecule type" value="Genomic_DNA"/>
</dbReference>
<dbReference type="RefSeq" id="WP_390229386.1">
    <property type="nucleotide sequence ID" value="NZ_JBHSCN010000005.1"/>
</dbReference>
<dbReference type="NCBIfam" id="TIGR03293">
    <property type="entry name" value="PhnG_redo"/>
    <property type="match status" value="1"/>
</dbReference>
<keyword evidence="1" id="KW-0456">Lyase</keyword>
<proteinExistence type="predicted"/>
<dbReference type="Proteomes" id="UP001595900">
    <property type="component" value="Unassembled WGS sequence"/>
</dbReference>
<dbReference type="InterPro" id="IPR009609">
    <property type="entry name" value="Phosphonate_metab_PhnG"/>
</dbReference>
<evidence type="ECO:0000313" key="1">
    <source>
        <dbReference type="EMBL" id="MFC4244239.1"/>
    </source>
</evidence>
<dbReference type="GO" id="GO:0016829">
    <property type="term" value="F:lyase activity"/>
    <property type="evidence" value="ECO:0007669"/>
    <property type="project" value="UniProtKB-KW"/>
</dbReference>
<accession>A0ABV8QAI6</accession>
<gene>
    <name evidence="1" type="primary">phnG</name>
    <name evidence="1" type="ORF">ACFOYW_12720</name>
</gene>